<feature type="transmembrane region" description="Helical" evidence="3">
    <location>
        <begin position="392"/>
        <end position="414"/>
    </location>
</feature>
<keyword evidence="3" id="KW-1133">Transmembrane helix</keyword>
<evidence type="ECO:0000259" key="4">
    <source>
        <dbReference type="Pfam" id="PF19365"/>
    </source>
</evidence>
<dbReference type="Pfam" id="PF01066">
    <property type="entry name" value="CDP-OH_P_transf"/>
    <property type="match status" value="1"/>
</dbReference>
<dbReference type="Pfam" id="PF19365">
    <property type="entry name" value="DUF5941"/>
    <property type="match status" value="1"/>
</dbReference>
<proteinExistence type="inferred from homology"/>
<dbReference type="InterPro" id="IPR043130">
    <property type="entry name" value="CDP-OH_PTrfase_TM_dom"/>
</dbReference>
<gene>
    <name evidence="5" type="ORF">HCK00_26270</name>
</gene>
<dbReference type="Gene3D" id="1.20.120.1760">
    <property type="match status" value="1"/>
</dbReference>
<evidence type="ECO:0000256" key="2">
    <source>
        <dbReference type="RuleBase" id="RU003750"/>
    </source>
</evidence>
<name>A0ABX1C5M8_9ACTN</name>
<organism evidence="5 6">
    <name type="scientific">Streptomyces zingiberis</name>
    <dbReference type="NCBI Taxonomy" id="2053010"/>
    <lineage>
        <taxon>Bacteria</taxon>
        <taxon>Bacillati</taxon>
        <taxon>Actinomycetota</taxon>
        <taxon>Actinomycetes</taxon>
        <taxon>Kitasatosporales</taxon>
        <taxon>Streptomycetaceae</taxon>
        <taxon>Streptomyces</taxon>
    </lineage>
</organism>
<evidence type="ECO:0000313" key="6">
    <source>
        <dbReference type="Proteomes" id="UP000695264"/>
    </source>
</evidence>
<dbReference type="EMBL" id="JAATEN010000034">
    <property type="protein sequence ID" value="NJQ03920.1"/>
    <property type="molecule type" value="Genomic_DNA"/>
</dbReference>
<evidence type="ECO:0000313" key="5">
    <source>
        <dbReference type="EMBL" id="NJQ03920.1"/>
    </source>
</evidence>
<accession>A0ABX1C5M8</accession>
<keyword evidence="6" id="KW-1185">Reference proteome</keyword>
<dbReference type="RefSeq" id="WP_168104554.1">
    <property type="nucleotide sequence ID" value="NZ_JAATEN010000034.1"/>
</dbReference>
<evidence type="ECO:0000256" key="1">
    <source>
        <dbReference type="ARBA" id="ARBA00022679"/>
    </source>
</evidence>
<dbReference type="InterPro" id="IPR048254">
    <property type="entry name" value="CDP_ALCOHOL_P_TRANSF_CS"/>
</dbReference>
<sequence length="634" mass="64263">MPTAILTGPPVAGEQLHSDLRALGFAVVTAAEGDDLADLAARVRELPAGERVALVDTRLVAHRHALRLALTDPRFPAAAVPGAVTAQPPARAALVRALAGPVSGVRPSGHAAAGATAAAPPAPSATDSVPGAAAAALAAAGEEVHRPELGVLVATVATGPEERERALAAVAGTDDEQVRLRSAVKARDGFFTTFFISPYSRHLARWCARRGLTPNQVTTASLLTALAAAGCAATGTRPGFVAAGALLLLSFVLDCADGQLARYALRYSTLGAWLDATFDRAKEYAFYAGLAVGAVRAGDGGGDGGGPWDLGGVDVWVLALAAMVLQTVRHVVDFSFTEADHDAPGSTGPAAGLSGKLDRVGWTVWARRMIVLPIGERWAMIAVLTALTTPRVVFLALLAGCSLAACYTTAGRLLRSLARRGPRTGRAARALAELADSGPLASAASAALGGAARRLPALFGAPAAALLAAALILLTAGFAPFGSVWPVLAALGYAALSGLATARPLTGPVDWLVPPVFRAAEYGTVLLLAARSAADGALPAAFGLVAAAAYHHYDTVYRIRGGTGAPPAWLVRAAGGQEGRVLVVTAAALLTAPGFTLALTALAVAVALVVLAESIRFWVSSGAPAVHDESGEPA</sequence>
<dbReference type="Proteomes" id="UP000695264">
    <property type="component" value="Unassembled WGS sequence"/>
</dbReference>
<comment type="similarity">
    <text evidence="2">Belongs to the CDP-alcohol phosphatidyltransferase class-I family.</text>
</comment>
<dbReference type="PROSITE" id="PS00379">
    <property type="entry name" value="CDP_ALCOHOL_P_TRANSF"/>
    <property type="match status" value="1"/>
</dbReference>
<keyword evidence="1 2" id="KW-0808">Transferase</keyword>
<reference evidence="5 6" key="1">
    <citation type="submission" date="2020-03" db="EMBL/GenBank/DDBJ databases">
        <title>WGS of actinomycetes isolated from Thailand.</title>
        <authorList>
            <person name="Thawai C."/>
        </authorList>
    </citation>
    <scope>NUCLEOTIDE SEQUENCE [LARGE SCALE GENOMIC DNA]</scope>
    <source>
        <strain evidence="5 6">PLAI 1-29</strain>
    </source>
</reference>
<evidence type="ECO:0000256" key="3">
    <source>
        <dbReference type="SAM" id="Phobius"/>
    </source>
</evidence>
<comment type="caution">
    <text evidence="5">The sequence shown here is derived from an EMBL/GenBank/DDBJ whole genome shotgun (WGS) entry which is preliminary data.</text>
</comment>
<dbReference type="InterPro" id="IPR045985">
    <property type="entry name" value="DUF5941"/>
</dbReference>
<feature type="transmembrane region" description="Helical" evidence="3">
    <location>
        <begin position="457"/>
        <end position="478"/>
    </location>
</feature>
<keyword evidence="3" id="KW-0812">Transmembrane</keyword>
<protein>
    <submittedName>
        <fullName evidence="5">CDP-alcohol phosphatidyltransferase family protein</fullName>
    </submittedName>
</protein>
<feature type="transmembrane region" description="Helical" evidence="3">
    <location>
        <begin position="581"/>
        <end position="611"/>
    </location>
</feature>
<feature type="transmembrane region" description="Helical" evidence="3">
    <location>
        <begin position="484"/>
        <end position="502"/>
    </location>
</feature>
<dbReference type="InterPro" id="IPR000462">
    <property type="entry name" value="CDP-OH_P_trans"/>
</dbReference>
<feature type="domain" description="DUF5941" evidence="4">
    <location>
        <begin position="426"/>
        <end position="634"/>
    </location>
</feature>
<keyword evidence="3" id="KW-0472">Membrane</keyword>